<feature type="transmembrane region" description="Helical" evidence="1">
    <location>
        <begin position="135"/>
        <end position="157"/>
    </location>
</feature>
<feature type="transmembrane region" description="Helical" evidence="1">
    <location>
        <begin position="70"/>
        <end position="92"/>
    </location>
</feature>
<protein>
    <recommendedName>
        <fullName evidence="3">Permease</fullName>
    </recommendedName>
</protein>
<gene>
    <name evidence="2" type="ORF">SDC9_104426</name>
</gene>
<keyword evidence="1" id="KW-0812">Transmembrane</keyword>
<accession>A0A645B7C4</accession>
<evidence type="ECO:0000256" key="1">
    <source>
        <dbReference type="SAM" id="Phobius"/>
    </source>
</evidence>
<name>A0A645B7C4_9ZZZZ</name>
<dbReference type="EMBL" id="VSSQ01016355">
    <property type="protein sequence ID" value="MPM57604.1"/>
    <property type="molecule type" value="Genomic_DNA"/>
</dbReference>
<dbReference type="AlphaFoldDB" id="A0A645B7C4"/>
<keyword evidence="1" id="KW-0472">Membrane</keyword>
<evidence type="ECO:0000313" key="2">
    <source>
        <dbReference type="EMBL" id="MPM57604.1"/>
    </source>
</evidence>
<evidence type="ECO:0008006" key="3">
    <source>
        <dbReference type="Google" id="ProtNLM"/>
    </source>
</evidence>
<comment type="caution">
    <text evidence="2">The sequence shown here is derived from an EMBL/GenBank/DDBJ whole genome shotgun (WGS) entry which is preliminary data.</text>
</comment>
<feature type="transmembrane region" description="Helical" evidence="1">
    <location>
        <begin position="104"/>
        <end position="123"/>
    </location>
</feature>
<feature type="transmembrane region" description="Helical" evidence="1">
    <location>
        <begin position="38"/>
        <end position="58"/>
    </location>
</feature>
<keyword evidence="1" id="KW-1133">Transmembrane helix</keyword>
<organism evidence="2">
    <name type="scientific">bioreactor metagenome</name>
    <dbReference type="NCBI Taxonomy" id="1076179"/>
    <lineage>
        <taxon>unclassified sequences</taxon>
        <taxon>metagenomes</taxon>
        <taxon>ecological metagenomes</taxon>
    </lineage>
</organism>
<reference evidence="2" key="1">
    <citation type="submission" date="2019-08" db="EMBL/GenBank/DDBJ databases">
        <authorList>
            <person name="Kucharzyk K."/>
            <person name="Murdoch R.W."/>
            <person name="Higgins S."/>
            <person name="Loffler F."/>
        </authorList>
    </citation>
    <scope>NUCLEOTIDE SEQUENCE</scope>
</reference>
<sequence>MTILLYGVTALLLLLSFLRDRDKTKKALMKAWKAFENILPQFLVVILLVSLLLSLLDHDTILKIIGAESGWLGVVLAAIVGAVTLIPGFVAFPTAALLLNGGAGYMQIGAFISTLMMVGIVTLPVEFKYFGKRLAIYRNVLAFLFSFLVAFVIGQVMEVVL</sequence>
<proteinExistence type="predicted"/>